<protein>
    <recommendedName>
        <fullName evidence="3">Disease resistance protein</fullName>
    </recommendedName>
</protein>
<organism evidence="1 2">
    <name type="scientific">Quercus suber</name>
    <name type="common">Cork oak</name>
    <dbReference type="NCBI Taxonomy" id="58331"/>
    <lineage>
        <taxon>Eukaryota</taxon>
        <taxon>Viridiplantae</taxon>
        <taxon>Streptophyta</taxon>
        <taxon>Embryophyta</taxon>
        <taxon>Tracheophyta</taxon>
        <taxon>Spermatophyta</taxon>
        <taxon>Magnoliopsida</taxon>
        <taxon>eudicotyledons</taxon>
        <taxon>Gunneridae</taxon>
        <taxon>Pentapetalae</taxon>
        <taxon>rosids</taxon>
        <taxon>fabids</taxon>
        <taxon>Fagales</taxon>
        <taxon>Fagaceae</taxon>
        <taxon>Quercus</taxon>
    </lineage>
</organism>
<dbReference type="Gramene" id="rna-CFP56_27957">
    <property type="protein sequence ID" value="cds-POF23286.1"/>
    <property type="gene ID" value="gene-CFP56_27957"/>
</dbReference>
<evidence type="ECO:0000313" key="1">
    <source>
        <dbReference type="EMBL" id="KAK7818009.1"/>
    </source>
</evidence>
<proteinExistence type="predicted"/>
<keyword evidence="2" id="KW-1185">Reference proteome</keyword>
<comment type="caution">
    <text evidence="1">The sequence shown here is derived from an EMBL/GenBank/DDBJ whole genome shotgun (WGS) entry which is preliminary data.</text>
</comment>
<evidence type="ECO:0000313" key="2">
    <source>
        <dbReference type="Proteomes" id="UP000237347"/>
    </source>
</evidence>
<name>A0AAW0IUK1_QUESU</name>
<accession>A0AAW0IUK1</accession>
<dbReference type="EMBL" id="PKMF04000847">
    <property type="protein sequence ID" value="KAK7818009.1"/>
    <property type="molecule type" value="Genomic_DNA"/>
</dbReference>
<dbReference type="Gramene" id="rna-CFP56_25003">
    <property type="protein sequence ID" value="cds-POE45071.1"/>
    <property type="gene ID" value="gene-CFP56_25003"/>
</dbReference>
<dbReference type="AlphaFoldDB" id="A0AAW0IUK1"/>
<reference evidence="1 2" key="1">
    <citation type="journal article" date="2018" name="Sci. Data">
        <title>The draft genome sequence of cork oak.</title>
        <authorList>
            <person name="Ramos A.M."/>
            <person name="Usie A."/>
            <person name="Barbosa P."/>
            <person name="Barros P.M."/>
            <person name="Capote T."/>
            <person name="Chaves I."/>
            <person name="Simoes F."/>
            <person name="Abreu I."/>
            <person name="Carrasquinho I."/>
            <person name="Faro C."/>
            <person name="Guimaraes J.B."/>
            <person name="Mendonca D."/>
            <person name="Nobrega F."/>
            <person name="Rodrigues L."/>
            <person name="Saibo N.J.M."/>
            <person name="Varela M.C."/>
            <person name="Egas C."/>
            <person name="Matos J."/>
            <person name="Miguel C.M."/>
            <person name="Oliveira M.M."/>
            <person name="Ricardo C.P."/>
            <person name="Goncalves S."/>
        </authorList>
    </citation>
    <scope>NUCLEOTIDE SEQUENCE [LARGE SCALE GENOMIC DNA]</scope>
    <source>
        <strain evidence="2">cv. HL8</strain>
    </source>
</reference>
<sequence>MAWTAKFLGFKERAWACAKFLVLFKKSKDLNKVLDEGLGKLINLRELKLELQLFPSQQVNVVKHVRKLKHLQFLQLTSYPIKESWGHLKLKPLLGLENLSRLELSGVIDNPSIVVNTNELTKFD</sequence>
<gene>
    <name evidence="1" type="ORF">CFP56_041850</name>
</gene>
<evidence type="ECO:0008006" key="3">
    <source>
        <dbReference type="Google" id="ProtNLM"/>
    </source>
</evidence>
<dbReference type="Proteomes" id="UP000237347">
    <property type="component" value="Unassembled WGS sequence"/>
</dbReference>